<dbReference type="Proteomes" id="UP001211065">
    <property type="component" value="Unassembled WGS sequence"/>
</dbReference>
<sequence length="87" mass="9908">MSNIVDTEIPLTTKETVASTSDSNKNSFQPSNFQNSVVYDISERRDWDIQQKTSFRELGTSNAEVEGILSLGLMKQIARRKCNDFFK</sequence>
<evidence type="ECO:0000313" key="1">
    <source>
        <dbReference type="EMBL" id="KAJ3205467.1"/>
    </source>
</evidence>
<dbReference type="EMBL" id="JADGJW010001201">
    <property type="protein sequence ID" value="KAJ3205467.1"/>
    <property type="molecule type" value="Genomic_DNA"/>
</dbReference>
<accession>A0AAD5TWX7</accession>
<protein>
    <submittedName>
        <fullName evidence="1">Uncharacterized protein</fullName>
    </submittedName>
</protein>
<gene>
    <name evidence="1" type="ORF">HK099_000821</name>
</gene>
<reference evidence="1" key="1">
    <citation type="submission" date="2020-05" db="EMBL/GenBank/DDBJ databases">
        <title>Phylogenomic resolution of chytrid fungi.</title>
        <authorList>
            <person name="Stajich J.E."/>
            <person name="Amses K."/>
            <person name="Simmons R."/>
            <person name="Seto K."/>
            <person name="Myers J."/>
            <person name="Bonds A."/>
            <person name="Quandt C.A."/>
            <person name="Barry K."/>
            <person name="Liu P."/>
            <person name="Grigoriev I."/>
            <person name="Longcore J.E."/>
            <person name="James T.Y."/>
        </authorList>
    </citation>
    <scope>NUCLEOTIDE SEQUENCE</scope>
    <source>
        <strain evidence="1">JEL0476</strain>
    </source>
</reference>
<dbReference type="AlphaFoldDB" id="A0AAD5TWX7"/>
<proteinExistence type="predicted"/>
<comment type="caution">
    <text evidence="1">The sequence shown here is derived from an EMBL/GenBank/DDBJ whole genome shotgun (WGS) entry which is preliminary data.</text>
</comment>
<organism evidence="1 2">
    <name type="scientific">Clydaea vesicula</name>
    <dbReference type="NCBI Taxonomy" id="447962"/>
    <lineage>
        <taxon>Eukaryota</taxon>
        <taxon>Fungi</taxon>
        <taxon>Fungi incertae sedis</taxon>
        <taxon>Chytridiomycota</taxon>
        <taxon>Chytridiomycota incertae sedis</taxon>
        <taxon>Chytridiomycetes</taxon>
        <taxon>Lobulomycetales</taxon>
        <taxon>Lobulomycetaceae</taxon>
        <taxon>Clydaea</taxon>
    </lineage>
</organism>
<name>A0AAD5TWX7_9FUNG</name>
<keyword evidence="2" id="KW-1185">Reference proteome</keyword>
<evidence type="ECO:0000313" key="2">
    <source>
        <dbReference type="Proteomes" id="UP001211065"/>
    </source>
</evidence>